<evidence type="ECO:0000256" key="3">
    <source>
        <dbReference type="ARBA" id="ARBA00022450"/>
    </source>
</evidence>
<dbReference type="PROSITE" id="PS52019">
    <property type="entry name" value="PKS_MFAS_DH"/>
    <property type="match status" value="1"/>
</dbReference>
<dbReference type="SUPFAM" id="SSF55048">
    <property type="entry name" value="Probable ACP-binding domain of malonyl-CoA ACP transacylase"/>
    <property type="match status" value="2"/>
</dbReference>
<dbReference type="Gene3D" id="1.10.1200.10">
    <property type="entry name" value="ACP-like"/>
    <property type="match status" value="1"/>
</dbReference>
<dbReference type="InterPro" id="IPR016035">
    <property type="entry name" value="Acyl_Trfase/lysoPLipase"/>
</dbReference>
<accession>A0A6I4WAI1</accession>
<dbReference type="SUPFAM" id="SSF51735">
    <property type="entry name" value="NAD(P)-binding Rossmann-fold domains"/>
    <property type="match status" value="2"/>
</dbReference>
<dbReference type="InterPro" id="IPR032821">
    <property type="entry name" value="PKS_assoc"/>
</dbReference>
<dbReference type="PROSITE" id="PS00606">
    <property type="entry name" value="KS3_1"/>
    <property type="match status" value="2"/>
</dbReference>
<dbReference type="Proteomes" id="UP000431901">
    <property type="component" value="Unassembled WGS sequence"/>
</dbReference>
<sequence length="2417" mass="253007">MASSDAKVVEALRTSLKEVERLRKENRQLVGAATEPVAIVAMSCRYPGGVRGPGDLWRLVADGRDAISAFPGDRGWDVDGLYHPDPDHLGTSYTREGGFLADATGFDPDFFGISPREARTIDPQQRLLLELAWEALERAAIRPDALRGSKTGVFTGIMYSDYAGRFLQGVPAEYEGFIGNGSAPSIASGRVAYTFGFEGPAITIDTACSSSLVAVHLAAQALRNGDCDLALAGGATVLSSPALFIEFSRQRGLAPDGRCKPFAAAADGTAWGEGAGLLLLERLSDAERNGHPILAVVRGTAVNQDGATNGLTAPNGPSQQRVIRAALANARLAPGDIDAVEAHGTGTPLGDPIEAQALLAAYGQEREAPLRLGAVKSNLGHTQAAAGVAGIIKMVEAMRHGVLPKTLHVDEPSSQVDWTAGAVELLTDNAPWPETGRPRRAAVSAFGISGTNAHVILEERAPVAAEPSEAVRPLLLSAASAAALRDQAARLRQEFARRPDLGIADAALTLATGRTAFAHRAGVAGASRADLLAGLDALSRGTPAALTVEGGPVKGKLAFLFTGQGSQRAGMGRELYETYPVFAEALDAVFERIDLPLKDVMFGDDPRLNDTQFTQTALFALEVALYRLFESWGVKPDYLLGHSIGELAAAHVAGVLDLDDACTLVAARGKLMQSLPAGGAMIALQATEEEVLPHLNDAVSIAAVNGPKSIVISGDESAAEEIAQHFKAKRLTVSHAFHSPLMDPILDEFRDVAATLTYNDPAIPIAANTTGDITTPDYWVNHIRDAVRFHDGLSELEAQGVGAYLEIGPDAVLATLADGPAASALSRKHPDGVALHRALAHLFVHGVAADWAAVFAGGRPVELPTYAFQRERFWLDAPTGTGDPAGLGLHAAEHPLLRAVVEPAGTEDLLFTGTVSLRDQPWLADHRIAGATIVPGTALVELALHAGRRADAPHLTDLVLEAPLTVADGPVRLQVAVGAPDGDGRRDFAVHSRADGDWIRHATGTLAPETARGGPAETVWPPQDATPVDVAGFYDGLADAGYEYGPVFQGLRAAWRRDDAIFAEVDLPADHPAEGFAVHPALLDAALHALSLTAGDDRTTRVPFAWNDVALHRAASRTLRVRLAPAGNDAYALDVADETGAPVASVRAVALRAAATAASPLDSALFRVEWTPVPVPSGGAHDHVVAPPLDGGDDVVTATHAATRHVLRLVRDWLSEDRPRLVFVTENATGAAPDPVAAAVWGFVRSAQAEHPDRFALVDLDGSDASRDALAATLASDEPQIAVRDGDLFAPRLVRATVPAEPAALADGTVLVTGATGALGALIARRLVTRHGVRDLLLVSRRGADAPGAAELAAELTGLGATVDLAACDVADEGALAALLDGRDLAAVVHTAGVLRDATVGTLTADDLDTVLRPKVDAAWNLHRLLPDTPLVLFSSLAGLLGGPGQANYAAANTFLDALAQLRRANGQPAVSLAWGLWDHGMAEQAAPRPRGGITVLAEDDALELFDRTFTGAEPVLAPARFDFAALRAGGGDVPAVLRSLVRTPARRAGAGGADLARRVAASPEADRLGIVLDAVRGVVAAVLGHASGERVDADRAFKDLGFDSLMAVELRNRLNVLTGLRLPATLVFDHPTSEALAEHVRDELLGEAPQDAPVAVATAAHDEPIAIVSMACRFPGDVTSPEELWELVAGGADAVTTFPSDRGWDLDRLYDPDPAHTGTSYTREGGFLHRAADFDADFFGISDREAQATDPQHRILLELAWEAIERAGIAAGSLSGSRTGVFTGLMYDDYGARLTPAPQPFEGYIGTGSASSIASGRISYTLGLQGPAITIDTACSSSLVALHLAARALREGECELALAGGVTVMATPALFVEFSRQRGLAADGRSKPFSAGADGVGWGEGAGLLLLERLSDAQRNGHPVLAVVRGSAINQDGASNGLTAPNGPSQQRVIRQALANARLTTTDVDAVEAHGTGTTLGDPIEAQALLATYGRERDEPLWLGSIKSNIGHTQAAAGVAGIIKMVEAMRHGVLPKTLHIDAPSPEVDWDAGAVSLLMDEVPWPETGRPRRAAVSSFGISGTNAHVIIEQPPAAEPTAPTAPAGPLPLPLSAKDPAALRAQAALLADRLDDPAALVHAQTVGRDTFDHRAVVVGGSADALRDGLLALSRDEAAENVVSGVTGDPGKTVFVFPGQGSQWAGMAADLYATNPVFREHLDACVQALSPYVTWDPTDLSALESVDTVQPALWAIMVSLAHLWQHSGIQPHAVIGHSQGEIAAAYIAGALSLEDAAAVVALRSKTLITITGDTTMASIPLPADEIALPDGAYVAAYNSPRQTVISGDATALREVVESYQAEGIQARLVPVDYASHSPYVEPLRDELLEALKGIKPVEAKIPFYSTLHNAFIDTTTLTGEYWYENL</sequence>
<dbReference type="InterPro" id="IPR009081">
    <property type="entry name" value="PP-bd_ACP"/>
</dbReference>
<protein>
    <submittedName>
        <fullName evidence="13">SDR family NAD(P)-dependent oxidoreductase</fullName>
    </submittedName>
</protein>
<dbReference type="SMART" id="SM00823">
    <property type="entry name" value="PKS_PP"/>
    <property type="match status" value="1"/>
</dbReference>
<feature type="active site" description="Proton donor; for dehydratase activity" evidence="9">
    <location>
        <position position="1084"/>
    </location>
</feature>
<dbReference type="SMART" id="SM00822">
    <property type="entry name" value="PKS_KR"/>
    <property type="match status" value="1"/>
</dbReference>
<dbReference type="InterPro" id="IPR015083">
    <property type="entry name" value="NorB/c/GfsB-D-like_docking"/>
</dbReference>
<dbReference type="GO" id="GO:0004312">
    <property type="term" value="F:fatty acid synthase activity"/>
    <property type="evidence" value="ECO:0007669"/>
    <property type="project" value="TreeGrafter"/>
</dbReference>
<name>A0A6I4WAI1_9ACTN</name>
<dbReference type="SMART" id="SM00826">
    <property type="entry name" value="PKS_DH"/>
    <property type="match status" value="1"/>
</dbReference>
<evidence type="ECO:0000259" key="10">
    <source>
        <dbReference type="PROSITE" id="PS50075"/>
    </source>
</evidence>
<reference evidence="13 14" key="1">
    <citation type="submission" date="2019-12" db="EMBL/GenBank/DDBJ databases">
        <title>Nocardia macrotermitis sp. nov. and Nocardia aurantia sp. nov., isolated from the gut of the fungus growing-termite Macrotermes natalensis.</title>
        <authorList>
            <person name="Christine B."/>
            <person name="Rene B."/>
        </authorList>
    </citation>
    <scope>NUCLEOTIDE SEQUENCE [LARGE SCALE GENOMIC DNA]</scope>
    <source>
        <strain evidence="13 14">DSM 102126</strain>
    </source>
</reference>
<dbReference type="Pfam" id="PF22953">
    <property type="entry name" value="SpnB_Rossmann"/>
    <property type="match status" value="1"/>
</dbReference>
<dbReference type="FunFam" id="3.40.47.10:FF:000019">
    <property type="entry name" value="Polyketide synthase type I"/>
    <property type="match status" value="2"/>
</dbReference>
<feature type="active site" description="Proton acceptor; for dehydratase activity" evidence="9">
    <location>
        <position position="926"/>
    </location>
</feature>
<dbReference type="SUPFAM" id="SSF53901">
    <property type="entry name" value="Thiolase-like"/>
    <property type="match status" value="2"/>
</dbReference>
<keyword evidence="5" id="KW-0808">Transferase</keyword>
<comment type="caution">
    <text evidence="13">The sequence shown here is derived from an EMBL/GenBank/DDBJ whole genome shotgun (WGS) entry which is preliminary data.</text>
</comment>
<dbReference type="InterPro" id="IPR006162">
    <property type="entry name" value="Ppantetheine_attach_site"/>
</dbReference>
<evidence type="ECO:0000313" key="13">
    <source>
        <dbReference type="EMBL" id="MXQ67207.1"/>
    </source>
</evidence>
<dbReference type="InterPro" id="IPR036736">
    <property type="entry name" value="ACP-like_sf"/>
</dbReference>
<dbReference type="Gene3D" id="3.30.70.3290">
    <property type="match status" value="2"/>
</dbReference>
<dbReference type="Pfam" id="PF02801">
    <property type="entry name" value="Ketoacyl-synt_C"/>
    <property type="match status" value="2"/>
</dbReference>
<dbReference type="PANTHER" id="PTHR43775">
    <property type="entry name" value="FATTY ACID SYNTHASE"/>
    <property type="match status" value="1"/>
</dbReference>
<dbReference type="Gene3D" id="3.40.47.10">
    <property type="match status" value="2"/>
</dbReference>
<keyword evidence="14" id="KW-1185">Reference proteome</keyword>
<dbReference type="EMBL" id="WUTW01000006">
    <property type="protein sequence ID" value="MXQ67207.1"/>
    <property type="molecule type" value="Genomic_DNA"/>
</dbReference>
<dbReference type="GO" id="GO:0031177">
    <property type="term" value="F:phosphopantetheine binding"/>
    <property type="evidence" value="ECO:0007669"/>
    <property type="project" value="InterPro"/>
</dbReference>
<dbReference type="PROSITE" id="PS50075">
    <property type="entry name" value="CARRIER"/>
    <property type="match status" value="1"/>
</dbReference>
<keyword evidence="7" id="KW-0511">Multifunctional enzyme</keyword>
<dbReference type="InterPro" id="IPR050091">
    <property type="entry name" value="PKS_NRPS_Biosynth_Enz"/>
</dbReference>
<dbReference type="Gene3D" id="3.30.70.250">
    <property type="entry name" value="Malonyl-CoA ACP transacylase, ACP-binding"/>
    <property type="match status" value="1"/>
</dbReference>
<dbReference type="InterPro" id="IPR014043">
    <property type="entry name" value="Acyl_transferase_dom"/>
</dbReference>
<evidence type="ECO:0000256" key="4">
    <source>
        <dbReference type="ARBA" id="ARBA00022553"/>
    </source>
</evidence>
<dbReference type="SMART" id="SM00827">
    <property type="entry name" value="PKS_AT"/>
    <property type="match status" value="2"/>
</dbReference>
<dbReference type="InterPro" id="IPR016036">
    <property type="entry name" value="Malonyl_transacylase_ACP-bd"/>
</dbReference>
<dbReference type="PROSITE" id="PS00012">
    <property type="entry name" value="PHOSPHOPANTETHEINE"/>
    <property type="match status" value="1"/>
</dbReference>
<feature type="domain" description="Carrier" evidence="10">
    <location>
        <begin position="1570"/>
        <end position="1645"/>
    </location>
</feature>
<feature type="region of interest" description="C-terminal hotdog fold" evidence="9">
    <location>
        <begin position="1025"/>
        <end position="1160"/>
    </location>
</feature>
<evidence type="ECO:0000256" key="8">
    <source>
        <dbReference type="ARBA" id="ARBA00023315"/>
    </source>
</evidence>
<evidence type="ECO:0000256" key="5">
    <source>
        <dbReference type="ARBA" id="ARBA00022679"/>
    </source>
</evidence>
<dbReference type="SUPFAM" id="SSF47336">
    <property type="entry name" value="ACP-like"/>
    <property type="match status" value="1"/>
</dbReference>
<feature type="non-terminal residue" evidence="13">
    <location>
        <position position="2417"/>
    </location>
</feature>
<dbReference type="InterPro" id="IPR013968">
    <property type="entry name" value="PKS_KR"/>
</dbReference>
<dbReference type="Gene3D" id="3.40.50.720">
    <property type="entry name" value="NAD(P)-binding Rossmann-like Domain"/>
    <property type="match status" value="1"/>
</dbReference>
<dbReference type="Pfam" id="PF08659">
    <property type="entry name" value="KR"/>
    <property type="match status" value="1"/>
</dbReference>
<evidence type="ECO:0000256" key="2">
    <source>
        <dbReference type="ARBA" id="ARBA00004792"/>
    </source>
</evidence>
<dbReference type="InterPro" id="IPR014031">
    <property type="entry name" value="Ketoacyl_synth_C"/>
</dbReference>
<dbReference type="OrthoDB" id="4537517at2"/>
<feature type="domain" description="Ketosynthase family 3 (KS3)" evidence="11">
    <location>
        <begin position="1663"/>
        <end position="2087"/>
    </location>
</feature>
<evidence type="ECO:0000256" key="1">
    <source>
        <dbReference type="ARBA" id="ARBA00001957"/>
    </source>
</evidence>
<keyword evidence="8" id="KW-0012">Acyltransferase</keyword>
<dbReference type="InterPro" id="IPR014030">
    <property type="entry name" value="Ketoacyl_synth_N"/>
</dbReference>
<dbReference type="Pfam" id="PF08990">
    <property type="entry name" value="Docking"/>
    <property type="match status" value="1"/>
</dbReference>
<dbReference type="PANTHER" id="PTHR43775:SF51">
    <property type="entry name" value="INACTIVE PHENOLPHTHIOCEROL SYNTHESIS POLYKETIDE SYNTHASE TYPE I PKS1-RELATED"/>
    <property type="match status" value="1"/>
</dbReference>
<dbReference type="Pfam" id="PF00109">
    <property type="entry name" value="ketoacyl-synt"/>
    <property type="match status" value="2"/>
</dbReference>
<dbReference type="InterPro" id="IPR057326">
    <property type="entry name" value="KR_dom"/>
</dbReference>
<dbReference type="Pfam" id="PF14765">
    <property type="entry name" value="PS-DH"/>
    <property type="match status" value="1"/>
</dbReference>
<dbReference type="PROSITE" id="PS52004">
    <property type="entry name" value="KS3_2"/>
    <property type="match status" value="2"/>
</dbReference>
<dbReference type="GO" id="GO:0004315">
    <property type="term" value="F:3-oxoacyl-[acyl-carrier-protein] synthase activity"/>
    <property type="evidence" value="ECO:0007669"/>
    <property type="project" value="InterPro"/>
</dbReference>
<organism evidence="13 14">
    <name type="scientific">Actinomadura rayongensis</name>
    <dbReference type="NCBI Taxonomy" id="1429076"/>
    <lineage>
        <taxon>Bacteria</taxon>
        <taxon>Bacillati</taxon>
        <taxon>Actinomycetota</taxon>
        <taxon>Actinomycetes</taxon>
        <taxon>Streptosporangiales</taxon>
        <taxon>Thermomonosporaceae</taxon>
        <taxon>Actinomadura</taxon>
    </lineage>
</organism>
<dbReference type="Pfam" id="PF21089">
    <property type="entry name" value="PKS_DH_N"/>
    <property type="match status" value="1"/>
</dbReference>
<dbReference type="InterPro" id="IPR018201">
    <property type="entry name" value="Ketoacyl_synth_AS"/>
</dbReference>
<evidence type="ECO:0000256" key="7">
    <source>
        <dbReference type="ARBA" id="ARBA00023268"/>
    </source>
</evidence>
<feature type="region of interest" description="N-terminal hotdog fold" evidence="9">
    <location>
        <begin position="894"/>
        <end position="1013"/>
    </location>
</feature>
<feature type="domain" description="Ketosynthase family 3 (KS3)" evidence="11">
    <location>
        <begin position="34"/>
        <end position="459"/>
    </location>
</feature>
<dbReference type="InterPro" id="IPR036291">
    <property type="entry name" value="NAD(P)-bd_dom_sf"/>
</dbReference>
<evidence type="ECO:0000256" key="6">
    <source>
        <dbReference type="ARBA" id="ARBA00023194"/>
    </source>
</evidence>
<dbReference type="InterPro" id="IPR020841">
    <property type="entry name" value="PKS_Beta-ketoAc_synthase_dom"/>
</dbReference>
<dbReference type="InterPro" id="IPR001227">
    <property type="entry name" value="Ac_transferase_dom_sf"/>
</dbReference>
<dbReference type="InterPro" id="IPR049552">
    <property type="entry name" value="PKS_DH_N"/>
</dbReference>
<dbReference type="SMART" id="SM01294">
    <property type="entry name" value="PKS_PP_betabranch"/>
    <property type="match status" value="1"/>
</dbReference>
<dbReference type="CDD" id="cd08956">
    <property type="entry name" value="KR_3_FAS_SDR_x"/>
    <property type="match status" value="1"/>
</dbReference>
<comment type="cofactor">
    <cofactor evidence="1">
        <name>pantetheine 4'-phosphate</name>
        <dbReference type="ChEBI" id="CHEBI:47942"/>
    </cofactor>
</comment>
<comment type="pathway">
    <text evidence="2">Antibiotic biosynthesis.</text>
</comment>
<proteinExistence type="predicted"/>
<dbReference type="FunFam" id="1.10.1200.10:FF:000007">
    <property type="entry name" value="Probable polyketide synthase pks17"/>
    <property type="match status" value="1"/>
</dbReference>
<dbReference type="RefSeq" id="WP_161105397.1">
    <property type="nucleotide sequence ID" value="NZ_WUTW01000006.1"/>
</dbReference>
<dbReference type="Gene3D" id="3.10.129.110">
    <property type="entry name" value="Polyketide synthase dehydratase"/>
    <property type="match status" value="1"/>
</dbReference>
<dbReference type="SMART" id="SM00825">
    <property type="entry name" value="PKS_KS"/>
    <property type="match status" value="2"/>
</dbReference>
<dbReference type="InterPro" id="IPR020807">
    <property type="entry name" value="PKS_DH"/>
</dbReference>
<evidence type="ECO:0000259" key="12">
    <source>
        <dbReference type="PROSITE" id="PS52019"/>
    </source>
</evidence>
<dbReference type="SUPFAM" id="SSF52151">
    <property type="entry name" value="FabD/lysophospholipase-like"/>
    <property type="match status" value="2"/>
</dbReference>
<dbReference type="CDD" id="cd00833">
    <property type="entry name" value="PKS"/>
    <property type="match status" value="2"/>
</dbReference>
<dbReference type="GO" id="GO:0033068">
    <property type="term" value="P:macrolide biosynthetic process"/>
    <property type="evidence" value="ECO:0007669"/>
    <property type="project" value="UniProtKB-ARBA"/>
</dbReference>
<dbReference type="InterPro" id="IPR049900">
    <property type="entry name" value="PKS_mFAS_DH"/>
</dbReference>
<evidence type="ECO:0000256" key="9">
    <source>
        <dbReference type="PROSITE-ProRule" id="PRU01363"/>
    </source>
</evidence>
<dbReference type="Pfam" id="PF00698">
    <property type="entry name" value="Acyl_transf_1"/>
    <property type="match status" value="2"/>
</dbReference>
<gene>
    <name evidence="13" type="ORF">GQ466_24625</name>
</gene>
<evidence type="ECO:0000313" key="14">
    <source>
        <dbReference type="Proteomes" id="UP000431901"/>
    </source>
</evidence>
<dbReference type="Pfam" id="PF00550">
    <property type="entry name" value="PP-binding"/>
    <property type="match status" value="1"/>
</dbReference>
<dbReference type="InterPro" id="IPR020806">
    <property type="entry name" value="PKS_PP-bd"/>
</dbReference>
<keyword evidence="4" id="KW-0597">Phosphoprotein</keyword>
<dbReference type="InterPro" id="IPR042104">
    <property type="entry name" value="PKS_dehydratase_sf"/>
</dbReference>
<dbReference type="Gene3D" id="3.40.366.10">
    <property type="entry name" value="Malonyl-Coenzyme A Acyl Carrier Protein, domain 2"/>
    <property type="match status" value="2"/>
</dbReference>
<dbReference type="GO" id="GO:0006633">
    <property type="term" value="P:fatty acid biosynthetic process"/>
    <property type="evidence" value="ECO:0007669"/>
    <property type="project" value="InterPro"/>
</dbReference>
<dbReference type="InterPro" id="IPR049551">
    <property type="entry name" value="PKS_DH_C"/>
</dbReference>
<keyword evidence="6" id="KW-0045">Antibiotic biosynthesis</keyword>
<keyword evidence="3" id="KW-0596">Phosphopantetheine</keyword>
<evidence type="ECO:0000259" key="11">
    <source>
        <dbReference type="PROSITE" id="PS52004"/>
    </source>
</evidence>
<dbReference type="Gene3D" id="1.10.287.1960">
    <property type="match status" value="1"/>
</dbReference>
<dbReference type="Pfam" id="PF16197">
    <property type="entry name" value="KAsynt_C_assoc"/>
    <property type="match status" value="2"/>
</dbReference>
<feature type="domain" description="PKS/mFAS DH" evidence="12">
    <location>
        <begin position="894"/>
        <end position="1160"/>
    </location>
</feature>
<dbReference type="InterPro" id="IPR016039">
    <property type="entry name" value="Thiolase-like"/>
</dbReference>
<dbReference type="InterPro" id="IPR055123">
    <property type="entry name" value="SpnB-like_Rossmann"/>
</dbReference>